<reference evidence="2" key="1">
    <citation type="journal article" date="2016" name="Front. Microbiol.">
        <title>The complete genome sequence of hyperthermophile Dictyoglomus turgidum DSM 6724 reveals a specialized carbohydrate fermentor.</title>
        <authorList>
            <person name="Brumm P.J."/>
            <person name="Gowda K."/>
            <person name="Robb F.T."/>
            <person name="Mead D.A."/>
        </authorList>
    </citation>
    <scope>NUCLEOTIDE SEQUENCE [LARGE SCALE GENOMIC DNA]</scope>
    <source>
        <strain evidence="2">DSM 6724 / Z-1310</strain>
    </source>
</reference>
<evidence type="ECO:0000313" key="2">
    <source>
        <dbReference type="Proteomes" id="UP000007719"/>
    </source>
</evidence>
<evidence type="ECO:0000313" key="1">
    <source>
        <dbReference type="EMBL" id="ACK42072.1"/>
    </source>
</evidence>
<dbReference type="EMBL" id="CP001251">
    <property type="protein sequence ID" value="ACK42072.1"/>
    <property type="molecule type" value="Genomic_DNA"/>
</dbReference>
<dbReference type="AlphaFoldDB" id="B8DZY9"/>
<dbReference type="InterPro" id="IPR011335">
    <property type="entry name" value="Restrct_endonuc-II-like"/>
</dbReference>
<dbReference type="SUPFAM" id="SSF52980">
    <property type="entry name" value="Restriction endonuclease-like"/>
    <property type="match status" value="1"/>
</dbReference>
<keyword evidence="2" id="KW-1185">Reference proteome</keyword>
<dbReference type="KEGG" id="dtu:Dtur_0791"/>
<accession>B8DZY9</accession>
<dbReference type="STRING" id="515635.Dtur_0791"/>
<dbReference type="EnsemblBacteria" id="ACK42072">
    <property type="protein sequence ID" value="ACK42072"/>
    <property type="gene ID" value="Dtur_0791"/>
</dbReference>
<protein>
    <submittedName>
        <fullName evidence="1">Uncharacterized protein</fullName>
    </submittedName>
</protein>
<gene>
    <name evidence="1" type="ordered locus">Dtur_0791</name>
</gene>
<dbReference type="eggNOG" id="ENOG5032T5C">
    <property type="taxonomic scope" value="Bacteria"/>
</dbReference>
<dbReference type="InParanoid" id="B8DZY9"/>
<sequence>MEAVSLEEIKLFFWRRGYQIDECCQKERIILPKDLSLEGDYFNFLSHYRFRRLLSDIIHSQDNGRVNLEKLFSRWNLEEIREYWEFLVKSGILTLVNENYYFSYPYIDNFGETLEWYISGLLVKEFKMPTVWGVKIRELKGGGDFDVLSILEGYLLYIECKTSPPNNVRLREIWEFLRRREELKPKITILFIDTTLKIERNITENVKYLLDKRFAKDKNNVLLKLKEGIYAFDKSLYIMQSKGEMVKNFQLVFRDFLNG</sequence>
<organism evidence="1 2">
    <name type="scientific">Dictyoglomus turgidum (strain DSM 6724 / Z-1310)</name>
    <dbReference type="NCBI Taxonomy" id="515635"/>
    <lineage>
        <taxon>Bacteria</taxon>
        <taxon>Pseudomonadati</taxon>
        <taxon>Dictyoglomota</taxon>
        <taxon>Dictyoglomia</taxon>
        <taxon>Dictyoglomales</taxon>
        <taxon>Dictyoglomaceae</taxon>
        <taxon>Dictyoglomus</taxon>
    </lineage>
</organism>
<dbReference type="OrthoDB" id="5495609at2"/>
<name>B8DZY9_DICTD</name>
<proteinExistence type="predicted"/>
<dbReference type="Proteomes" id="UP000007719">
    <property type="component" value="Chromosome"/>
</dbReference>
<dbReference type="RefSeq" id="WP_012583157.1">
    <property type="nucleotide sequence ID" value="NC_011661.1"/>
</dbReference>
<dbReference type="HOGENOM" id="CLU_084188_0_0_0"/>